<dbReference type="InterPro" id="IPR043128">
    <property type="entry name" value="Rev_trsase/Diguanyl_cyclase"/>
</dbReference>
<dbReference type="InterPro" id="IPR000700">
    <property type="entry name" value="PAS-assoc_C"/>
</dbReference>
<name>A0A8J6TJP0_9BACT</name>
<dbReference type="InterPro" id="IPR035965">
    <property type="entry name" value="PAS-like_dom_sf"/>
</dbReference>
<evidence type="ECO:0000259" key="3">
    <source>
        <dbReference type="PROSITE" id="PS50112"/>
    </source>
</evidence>
<dbReference type="Gene3D" id="3.30.70.270">
    <property type="match status" value="1"/>
</dbReference>
<dbReference type="NCBIfam" id="TIGR00254">
    <property type="entry name" value="GGDEF"/>
    <property type="match status" value="1"/>
</dbReference>
<feature type="domain" description="PAC" evidence="4">
    <location>
        <begin position="77"/>
        <end position="129"/>
    </location>
</feature>
<comment type="catalytic activity">
    <reaction evidence="2">
        <text>2 GTP = 3',3'-c-di-GMP + 2 diphosphate</text>
        <dbReference type="Rhea" id="RHEA:24898"/>
        <dbReference type="ChEBI" id="CHEBI:33019"/>
        <dbReference type="ChEBI" id="CHEBI:37565"/>
        <dbReference type="ChEBI" id="CHEBI:58805"/>
        <dbReference type="EC" id="2.7.7.65"/>
    </reaction>
</comment>
<dbReference type="PROSITE" id="PS50113">
    <property type="entry name" value="PAC"/>
    <property type="match status" value="1"/>
</dbReference>
<sequence length="308" mass="35072">METISPKTYAEILETINEGIRMLDKQWNIIYANQALCTLLGYDRNELIGMSVFDLYPEKDRNKVKNLYADRMKGQSSRYESTFITKTGQSLHVEVAATPIFNDQGEFKGSFTIVHDITERKQFEAGLRKLSITDSLSGLFNHRHFHMVLADELSRARRYKRHLSLICFDLDHFKQFNDCLGHLEGDNIIRLVGQNLSVIMRSTDRSFRYGGDEFMILLPETTISNAYVSAEKLRKHFNANWPFTEVCWKSNLNQVTLSLGVAEADSQDKTDTLIKRADLAMYEAKRAGGNRTVAAAFTIGTANGLNFS</sequence>
<dbReference type="GO" id="GO:0043709">
    <property type="term" value="P:cell adhesion involved in single-species biofilm formation"/>
    <property type="evidence" value="ECO:0007669"/>
    <property type="project" value="TreeGrafter"/>
</dbReference>
<dbReference type="SMART" id="SM00091">
    <property type="entry name" value="PAS"/>
    <property type="match status" value="1"/>
</dbReference>
<dbReference type="EMBL" id="JACNJH010000204">
    <property type="protein sequence ID" value="MBC8362572.1"/>
    <property type="molecule type" value="Genomic_DNA"/>
</dbReference>
<dbReference type="GO" id="GO:1902201">
    <property type="term" value="P:negative regulation of bacterial-type flagellum-dependent cell motility"/>
    <property type="evidence" value="ECO:0007669"/>
    <property type="project" value="TreeGrafter"/>
</dbReference>
<organism evidence="6 7">
    <name type="scientific">Candidatus Desulfatibia profunda</name>
    <dbReference type="NCBI Taxonomy" id="2841695"/>
    <lineage>
        <taxon>Bacteria</taxon>
        <taxon>Pseudomonadati</taxon>
        <taxon>Thermodesulfobacteriota</taxon>
        <taxon>Desulfobacteria</taxon>
        <taxon>Desulfobacterales</taxon>
        <taxon>Desulfobacterales incertae sedis</taxon>
        <taxon>Candidatus Desulfatibia</taxon>
    </lineage>
</organism>
<evidence type="ECO:0000313" key="6">
    <source>
        <dbReference type="EMBL" id="MBC8362572.1"/>
    </source>
</evidence>
<dbReference type="SMART" id="SM00267">
    <property type="entry name" value="GGDEF"/>
    <property type="match status" value="1"/>
</dbReference>
<dbReference type="Pfam" id="PF00990">
    <property type="entry name" value="GGDEF"/>
    <property type="match status" value="1"/>
</dbReference>
<evidence type="ECO:0000256" key="1">
    <source>
        <dbReference type="ARBA" id="ARBA00012528"/>
    </source>
</evidence>
<dbReference type="NCBIfam" id="TIGR00229">
    <property type="entry name" value="sensory_box"/>
    <property type="match status" value="1"/>
</dbReference>
<dbReference type="SUPFAM" id="SSF55073">
    <property type="entry name" value="Nucleotide cyclase"/>
    <property type="match status" value="1"/>
</dbReference>
<dbReference type="Pfam" id="PF13426">
    <property type="entry name" value="PAS_9"/>
    <property type="match status" value="1"/>
</dbReference>
<dbReference type="InterPro" id="IPR000014">
    <property type="entry name" value="PAS"/>
</dbReference>
<dbReference type="SUPFAM" id="SSF55785">
    <property type="entry name" value="PYP-like sensor domain (PAS domain)"/>
    <property type="match status" value="1"/>
</dbReference>
<dbReference type="GO" id="GO:0052621">
    <property type="term" value="F:diguanylate cyclase activity"/>
    <property type="evidence" value="ECO:0007669"/>
    <property type="project" value="UniProtKB-EC"/>
</dbReference>
<reference evidence="6 7" key="1">
    <citation type="submission" date="2020-08" db="EMBL/GenBank/DDBJ databases">
        <title>Bridging the membrane lipid divide: bacteria of the FCB group superphylum have the potential to synthesize archaeal ether lipids.</title>
        <authorList>
            <person name="Villanueva L."/>
            <person name="Von Meijenfeldt F.A.B."/>
            <person name="Westbye A.B."/>
            <person name="Yadav S."/>
            <person name="Hopmans E.C."/>
            <person name="Dutilh B.E."/>
            <person name="Sinninghe Damste J.S."/>
        </authorList>
    </citation>
    <scope>NUCLEOTIDE SEQUENCE [LARGE SCALE GENOMIC DNA]</scope>
    <source>
        <strain evidence="6">NIOZ-UU30</strain>
    </source>
</reference>
<comment type="caution">
    <text evidence="6">The sequence shown here is derived from an EMBL/GenBank/DDBJ whole genome shotgun (WGS) entry which is preliminary data.</text>
</comment>
<feature type="domain" description="PAS" evidence="3">
    <location>
        <begin position="5"/>
        <end position="75"/>
    </location>
</feature>
<dbReference type="AlphaFoldDB" id="A0A8J6TJP0"/>
<dbReference type="CDD" id="cd01949">
    <property type="entry name" value="GGDEF"/>
    <property type="match status" value="1"/>
</dbReference>
<dbReference type="InterPro" id="IPR001610">
    <property type="entry name" value="PAC"/>
</dbReference>
<dbReference type="EC" id="2.7.7.65" evidence="1"/>
<dbReference type="PROSITE" id="PS50887">
    <property type="entry name" value="GGDEF"/>
    <property type="match status" value="1"/>
</dbReference>
<accession>A0A8J6TJP0</accession>
<evidence type="ECO:0000256" key="2">
    <source>
        <dbReference type="ARBA" id="ARBA00034247"/>
    </source>
</evidence>
<dbReference type="CDD" id="cd00130">
    <property type="entry name" value="PAS"/>
    <property type="match status" value="1"/>
</dbReference>
<dbReference type="InterPro" id="IPR029787">
    <property type="entry name" value="Nucleotide_cyclase"/>
</dbReference>
<gene>
    <name evidence="6" type="ORF">H8E23_14395</name>
</gene>
<dbReference type="PROSITE" id="PS50112">
    <property type="entry name" value="PAS"/>
    <property type="match status" value="1"/>
</dbReference>
<dbReference type="SMART" id="SM00086">
    <property type="entry name" value="PAC"/>
    <property type="match status" value="1"/>
</dbReference>
<dbReference type="Proteomes" id="UP000603434">
    <property type="component" value="Unassembled WGS sequence"/>
</dbReference>
<evidence type="ECO:0000313" key="7">
    <source>
        <dbReference type="Proteomes" id="UP000603434"/>
    </source>
</evidence>
<dbReference type="GO" id="GO:0005886">
    <property type="term" value="C:plasma membrane"/>
    <property type="evidence" value="ECO:0007669"/>
    <property type="project" value="TreeGrafter"/>
</dbReference>
<protein>
    <recommendedName>
        <fullName evidence="1">diguanylate cyclase</fullName>
        <ecNumber evidence="1">2.7.7.65</ecNumber>
    </recommendedName>
</protein>
<evidence type="ECO:0000259" key="5">
    <source>
        <dbReference type="PROSITE" id="PS50887"/>
    </source>
</evidence>
<dbReference type="PANTHER" id="PTHR45138">
    <property type="entry name" value="REGULATORY COMPONENTS OF SENSORY TRANSDUCTION SYSTEM"/>
    <property type="match status" value="1"/>
</dbReference>
<dbReference type="FunFam" id="3.30.70.270:FF:000001">
    <property type="entry name" value="Diguanylate cyclase domain protein"/>
    <property type="match status" value="1"/>
</dbReference>
<dbReference type="InterPro" id="IPR050469">
    <property type="entry name" value="Diguanylate_Cyclase"/>
</dbReference>
<dbReference type="InterPro" id="IPR000160">
    <property type="entry name" value="GGDEF_dom"/>
</dbReference>
<evidence type="ECO:0000259" key="4">
    <source>
        <dbReference type="PROSITE" id="PS50113"/>
    </source>
</evidence>
<dbReference type="PANTHER" id="PTHR45138:SF9">
    <property type="entry name" value="DIGUANYLATE CYCLASE DGCM-RELATED"/>
    <property type="match status" value="1"/>
</dbReference>
<proteinExistence type="predicted"/>
<feature type="domain" description="GGDEF" evidence="5">
    <location>
        <begin position="161"/>
        <end position="297"/>
    </location>
</feature>
<dbReference type="Gene3D" id="3.30.450.20">
    <property type="entry name" value="PAS domain"/>
    <property type="match status" value="1"/>
</dbReference>